<protein>
    <submittedName>
        <fullName evidence="6">Glycosyl hydrolase family 88</fullName>
    </submittedName>
</protein>
<dbReference type="Proteomes" id="UP000000852">
    <property type="component" value="Chromosome"/>
</dbReference>
<dbReference type="OrthoDB" id="428577at2"/>
<feature type="signal peptide" evidence="5">
    <location>
        <begin position="1"/>
        <end position="27"/>
    </location>
</feature>
<dbReference type="HOGENOM" id="CLU_027158_0_0_10"/>
<keyword evidence="1 6" id="KW-0378">Hydrolase</keyword>
<dbReference type="AlphaFoldDB" id="C6Y1P6"/>
<dbReference type="InterPro" id="IPR052369">
    <property type="entry name" value="UG_Glycosaminoglycan_Hydrolase"/>
</dbReference>
<dbReference type="CAZy" id="GH88">
    <property type="family name" value="Glycoside Hydrolase Family 88"/>
</dbReference>
<dbReference type="GO" id="GO:0000272">
    <property type="term" value="P:polysaccharide catabolic process"/>
    <property type="evidence" value="ECO:0007669"/>
    <property type="project" value="TreeGrafter"/>
</dbReference>
<evidence type="ECO:0000313" key="6">
    <source>
        <dbReference type="EMBL" id="ACU05038.1"/>
    </source>
</evidence>
<feature type="active site" description="Nucleophile" evidence="3">
    <location>
        <position position="119"/>
    </location>
</feature>
<keyword evidence="5" id="KW-0732">Signal</keyword>
<sequence length="404" mass="45833">MNKKPIINKLIVVACAGLALGLTLACAKPTAQLTDEKIASIFELEKIYADNAFKIVKSTGKMPRSLEKGFQPISDWTSGFYPGNLWLVYEFTRDKDILKKAEYATALVEDNKDYTHDHDIGFMIYSSYGNGYRLTKNEKYKAVMIEASKSAIKRYNPKVKSIMSWNPSAARDWKFPVIIDNMINLELLLNGTGFTGDSTYYNVAVNHANTTMKNQYRSDYSCSHVVDYDPLTGKMRKRDWNNGDSNPETASWSRGQSWGLYGFGFMYKYTHKKEYLTQAENIAAYILNNQNMPEDMVPYWDYRAPKIPTQKDASAAALLASGLMQLAELSPANGKKYFKAGEKILESLSAAPYLNESGKGNYLLNHATGNFLRKSEVDGGLIYADYYYLEALLRYQKLKQKIEF</sequence>
<dbReference type="InterPro" id="IPR008928">
    <property type="entry name" value="6-hairpin_glycosidase_sf"/>
</dbReference>
<feature type="binding site" evidence="4">
    <location>
        <position position="180"/>
    </location>
    <ligand>
        <name>substrate</name>
    </ligand>
</feature>
<dbReference type="SUPFAM" id="SSF48208">
    <property type="entry name" value="Six-hairpin glycosidases"/>
    <property type="match status" value="1"/>
</dbReference>
<dbReference type="PANTHER" id="PTHR36845">
    <property type="entry name" value="HYDROLASE, PUTATIVE (AFU_ORTHOLOGUE AFUA_7G05090)-RELATED"/>
    <property type="match status" value="1"/>
</dbReference>
<feature type="binding site" evidence="4">
    <location>
        <position position="258"/>
    </location>
    <ligand>
        <name>substrate</name>
    </ligand>
</feature>
<feature type="binding site" evidence="4">
    <location>
        <position position="119"/>
    </location>
    <ligand>
        <name>substrate</name>
    </ligand>
</feature>
<dbReference type="PANTHER" id="PTHR36845:SF1">
    <property type="entry name" value="HYDROLASE, PUTATIVE (AFU_ORTHOLOGUE AFUA_7G05090)-RELATED"/>
    <property type="match status" value="1"/>
</dbReference>
<evidence type="ECO:0000313" key="7">
    <source>
        <dbReference type="Proteomes" id="UP000000852"/>
    </source>
</evidence>
<dbReference type="InterPro" id="IPR010905">
    <property type="entry name" value="Glyco_hydro_88"/>
</dbReference>
<organism evidence="6 7">
    <name type="scientific">Pedobacter heparinus (strain ATCC 13125 / DSM 2366 / CIP 104194 / JCM 7457 / NBRC 12017 / NCIMB 9290 / NRRL B-14731 / HIM 762-3)</name>
    <dbReference type="NCBI Taxonomy" id="485917"/>
    <lineage>
        <taxon>Bacteria</taxon>
        <taxon>Pseudomonadati</taxon>
        <taxon>Bacteroidota</taxon>
        <taxon>Sphingobacteriia</taxon>
        <taxon>Sphingobacteriales</taxon>
        <taxon>Sphingobacteriaceae</taxon>
        <taxon>Pedobacter</taxon>
    </lineage>
</organism>
<dbReference type="PROSITE" id="PS51257">
    <property type="entry name" value="PROKAR_LIPOPROTEIN"/>
    <property type="match status" value="1"/>
</dbReference>
<name>C6Y1P6_PEDHD</name>
<feature type="active site" description="Proton donor" evidence="3">
    <location>
        <position position="180"/>
    </location>
</feature>
<comment type="similarity">
    <text evidence="2">Belongs to the glycosyl hydrolase 88 family.</text>
</comment>
<feature type="binding site" evidence="4">
    <location>
        <position position="254"/>
    </location>
    <ligand>
        <name>substrate</name>
    </ligand>
</feature>
<dbReference type="GO" id="GO:0052757">
    <property type="term" value="F:chondroitin hydrolase activity"/>
    <property type="evidence" value="ECO:0007669"/>
    <property type="project" value="TreeGrafter"/>
</dbReference>
<evidence type="ECO:0000256" key="2">
    <source>
        <dbReference type="ARBA" id="ARBA00038358"/>
    </source>
</evidence>
<dbReference type="Gene3D" id="1.50.10.10">
    <property type="match status" value="1"/>
</dbReference>
<evidence type="ECO:0000256" key="4">
    <source>
        <dbReference type="PIRSR" id="PIRSR610905-2"/>
    </source>
</evidence>
<evidence type="ECO:0000256" key="3">
    <source>
        <dbReference type="PIRSR" id="PIRSR610905-1"/>
    </source>
</evidence>
<reference evidence="6 7" key="1">
    <citation type="journal article" date="2009" name="Stand. Genomic Sci.">
        <title>Complete genome sequence of Pedobacter heparinus type strain (HIM 762-3).</title>
        <authorList>
            <person name="Han C."/>
            <person name="Spring S."/>
            <person name="Lapidus A."/>
            <person name="Del Rio T.G."/>
            <person name="Tice H."/>
            <person name="Copeland A."/>
            <person name="Cheng J.F."/>
            <person name="Lucas S."/>
            <person name="Chen F."/>
            <person name="Nolan M."/>
            <person name="Bruce D."/>
            <person name="Goodwin L."/>
            <person name="Pitluck S."/>
            <person name="Ivanova N."/>
            <person name="Mavromatis K."/>
            <person name="Mikhailova N."/>
            <person name="Pati A."/>
            <person name="Chen A."/>
            <person name="Palaniappan K."/>
            <person name="Land M."/>
            <person name="Hauser L."/>
            <person name="Chang Y.J."/>
            <person name="Jeffries C.C."/>
            <person name="Saunders E."/>
            <person name="Chertkov O."/>
            <person name="Brettin T."/>
            <person name="Goker M."/>
            <person name="Rohde M."/>
            <person name="Bristow J."/>
            <person name="Eisen J.A."/>
            <person name="Markowitz V."/>
            <person name="Hugenholtz P."/>
            <person name="Kyrpides N.C."/>
            <person name="Klenk H.P."/>
            <person name="Detter J.C."/>
        </authorList>
    </citation>
    <scope>NUCLEOTIDE SEQUENCE [LARGE SCALE GENOMIC DNA]</scope>
    <source>
        <strain evidence="7">ATCC 13125 / DSM 2366 / CIP 104194 / JCM 7457 / NBRC 12017 / NCIMB 9290 / NRRL B-14731 / HIM 762-3</strain>
    </source>
</reference>
<evidence type="ECO:0000256" key="5">
    <source>
        <dbReference type="SAM" id="SignalP"/>
    </source>
</evidence>
<dbReference type="eggNOG" id="COG1331">
    <property type="taxonomic scope" value="Bacteria"/>
</dbReference>
<gene>
    <name evidence="6" type="ordered locus">Phep_2839</name>
</gene>
<dbReference type="Pfam" id="PF07470">
    <property type="entry name" value="Glyco_hydro_88"/>
    <property type="match status" value="1"/>
</dbReference>
<proteinExistence type="inferred from homology"/>
<evidence type="ECO:0000256" key="1">
    <source>
        <dbReference type="ARBA" id="ARBA00022801"/>
    </source>
</evidence>
<keyword evidence="7" id="KW-1185">Reference proteome</keyword>
<accession>C6Y1P6</accession>
<feature type="chain" id="PRO_5005668731" evidence="5">
    <location>
        <begin position="28"/>
        <end position="404"/>
    </location>
</feature>
<dbReference type="InterPro" id="IPR012341">
    <property type="entry name" value="6hp_glycosidase-like_sf"/>
</dbReference>
<dbReference type="EMBL" id="CP001681">
    <property type="protein sequence ID" value="ACU05038.1"/>
    <property type="molecule type" value="Genomic_DNA"/>
</dbReference>
<dbReference type="STRING" id="485917.Phep_2839"/>
<dbReference type="KEGG" id="phe:Phep_2839"/>